<keyword evidence="2" id="KW-1185">Reference proteome</keyword>
<dbReference type="AlphaFoldDB" id="A0A9Q8LJ67"/>
<name>A0A9Q8LJ67_PASFU</name>
<organism evidence="1 2">
    <name type="scientific">Passalora fulva</name>
    <name type="common">Tomato leaf mold</name>
    <name type="synonym">Cladosporium fulvum</name>
    <dbReference type="NCBI Taxonomy" id="5499"/>
    <lineage>
        <taxon>Eukaryota</taxon>
        <taxon>Fungi</taxon>
        <taxon>Dikarya</taxon>
        <taxon>Ascomycota</taxon>
        <taxon>Pezizomycotina</taxon>
        <taxon>Dothideomycetes</taxon>
        <taxon>Dothideomycetidae</taxon>
        <taxon>Mycosphaerellales</taxon>
        <taxon>Mycosphaerellaceae</taxon>
        <taxon>Fulvia</taxon>
    </lineage>
</organism>
<dbReference type="KEGG" id="ffu:CLAFUR5_06302"/>
<evidence type="ECO:0008006" key="3">
    <source>
        <dbReference type="Google" id="ProtNLM"/>
    </source>
</evidence>
<dbReference type="Proteomes" id="UP000756132">
    <property type="component" value="Chromosome 5"/>
</dbReference>
<gene>
    <name evidence="1" type="ORF">CLAFUR5_06302</name>
</gene>
<reference evidence="1" key="2">
    <citation type="journal article" date="2022" name="Microb. Genom.">
        <title>A chromosome-scale genome assembly of the tomato pathogen Cladosporium fulvum reveals a compartmentalized genome architecture and the presence of a dispensable chromosome.</title>
        <authorList>
            <person name="Zaccaron A.Z."/>
            <person name="Chen L.H."/>
            <person name="Samaras A."/>
            <person name="Stergiopoulos I."/>
        </authorList>
    </citation>
    <scope>NUCLEOTIDE SEQUENCE</scope>
    <source>
        <strain evidence="1">Race5_Kim</strain>
    </source>
</reference>
<sequence>MSQETPCAQGAHILKLPMELLEMIADQVDTETGILSMRLACKELSAAAFKSFSDEYFDEVSCFMLDPKRLLRAKHIISTPHLARRVTSFNFTLNHLDREDCLVFATAQHETDAEAMFGQSQTAADKHGLFTTTDRVPSRRHYRHGWNQS</sequence>
<proteinExistence type="predicted"/>
<protein>
    <recommendedName>
        <fullName evidence="3">F-box domain-containing protein</fullName>
    </recommendedName>
</protein>
<dbReference type="EMBL" id="CP090167">
    <property type="protein sequence ID" value="UJO18372.1"/>
    <property type="molecule type" value="Genomic_DNA"/>
</dbReference>
<evidence type="ECO:0000313" key="1">
    <source>
        <dbReference type="EMBL" id="UJO18372.1"/>
    </source>
</evidence>
<dbReference type="GeneID" id="71986180"/>
<dbReference type="RefSeq" id="XP_047762738.1">
    <property type="nucleotide sequence ID" value="XM_047905450.1"/>
</dbReference>
<reference evidence="1" key="1">
    <citation type="submission" date="2021-12" db="EMBL/GenBank/DDBJ databases">
        <authorList>
            <person name="Zaccaron A."/>
            <person name="Stergiopoulos I."/>
        </authorList>
    </citation>
    <scope>NUCLEOTIDE SEQUENCE</scope>
    <source>
        <strain evidence="1">Race5_Kim</strain>
    </source>
</reference>
<dbReference type="OrthoDB" id="5279008at2759"/>
<evidence type="ECO:0000313" key="2">
    <source>
        <dbReference type="Proteomes" id="UP000756132"/>
    </source>
</evidence>
<accession>A0A9Q8LJ67</accession>